<name>A0A922L6R5_DERFA</name>
<comment type="caution">
    <text evidence="1">The sequence shown here is derived from an EMBL/GenBank/DDBJ whole genome shotgun (WGS) entry which is preliminary data.</text>
</comment>
<evidence type="ECO:0000313" key="2">
    <source>
        <dbReference type="Proteomes" id="UP000790347"/>
    </source>
</evidence>
<dbReference type="Proteomes" id="UP000790347">
    <property type="component" value="Unassembled WGS sequence"/>
</dbReference>
<feature type="non-terminal residue" evidence="1">
    <location>
        <position position="1"/>
    </location>
</feature>
<accession>A0A922L6R5</accession>
<dbReference type="AlphaFoldDB" id="A0A922L6R5"/>
<gene>
    <name evidence="1" type="ORF">DERF_006001</name>
</gene>
<keyword evidence="2" id="KW-1185">Reference proteome</keyword>
<sequence length="121" mass="13645">FSPKKKKKFVDDYAMQMLMQQFTLLPFFGMIRAGRGACADCAPHKASRCLRPFRCTTQGLAAPTFQAIFAQGLAIFSAGPGYDDVVMVVISFDYCNQNQHFTFNFTGMLNLEFEGKEDLEF</sequence>
<reference evidence="1" key="2">
    <citation type="journal article" date="2022" name="Res Sq">
        <title>Comparative Genomics Reveals Insights into the Divergent Evolution of Astigmatic Mites and Household Pest Adaptations.</title>
        <authorList>
            <person name="Xiong Q."/>
            <person name="Wan A.T.-Y."/>
            <person name="Liu X.-Y."/>
            <person name="Fung C.S.-H."/>
            <person name="Xiao X."/>
            <person name="Malainual N."/>
            <person name="Hou J."/>
            <person name="Wang L."/>
            <person name="Wang M."/>
            <person name="Yang K."/>
            <person name="Cui Y."/>
            <person name="Leung E."/>
            <person name="Nong W."/>
            <person name="Shin S.-K."/>
            <person name="Au S."/>
            <person name="Jeong K.Y."/>
            <person name="Chew F.T."/>
            <person name="Hui J."/>
            <person name="Leung T.F."/>
            <person name="Tungtrongchitr A."/>
            <person name="Zhong N."/>
            <person name="Liu Z."/>
            <person name="Tsui S."/>
        </authorList>
    </citation>
    <scope>NUCLEOTIDE SEQUENCE</scope>
    <source>
        <strain evidence="1">Derf</strain>
        <tissue evidence="1">Whole organism</tissue>
    </source>
</reference>
<evidence type="ECO:0000313" key="1">
    <source>
        <dbReference type="EMBL" id="KAH9522431.1"/>
    </source>
</evidence>
<organism evidence="1 2">
    <name type="scientific">Dermatophagoides farinae</name>
    <name type="common">American house dust mite</name>
    <dbReference type="NCBI Taxonomy" id="6954"/>
    <lineage>
        <taxon>Eukaryota</taxon>
        <taxon>Metazoa</taxon>
        <taxon>Ecdysozoa</taxon>
        <taxon>Arthropoda</taxon>
        <taxon>Chelicerata</taxon>
        <taxon>Arachnida</taxon>
        <taxon>Acari</taxon>
        <taxon>Acariformes</taxon>
        <taxon>Sarcoptiformes</taxon>
        <taxon>Astigmata</taxon>
        <taxon>Psoroptidia</taxon>
        <taxon>Analgoidea</taxon>
        <taxon>Pyroglyphidae</taxon>
        <taxon>Dermatophagoidinae</taxon>
        <taxon>Dermatophagoides</taxon>
    </lineage>
</organism>
<protein>
    <submittedName>
        <fullName evidence="1">Uncharacterized protein</fullName>
    </submittedName>
</protein>
<reference evidence="1" key="1">
    <citation type="submission" date="2013-05" db="EMBL/GenBank/DDBJ databases">
        <authorList>
            <person name="Yim A.K.Y."/>
            <person name="Chan T.F."/>
            <person name="Ji K.M."/>
            <person name="Liu X.Y."/>
            <person name="Zhou J.W."/>
            <person name="Li R.Q."/>
            <person name="Yang K.Y."/>
            <person name="Li J."/>
            <person name="Li M."/>
            <person name="Law P.T.W."/>
            <person name="Wu Y.L."/>
            <person name="Cai Z.L."/>
            <person name="Qin H."/>
            <person name="Bao Y."/>
            <person name="Leung R.K.K."/>
            <person name="Ng P.K.S."/>
            <person name="Zou J."/>
            <person name="Zhong X.J."/>
            <person name="Ran P.X."/>
            <person name="Zhong N.S."/>
            <person name="Liu Z.G."/>
            <person name="Tsui S.K.W."/>
        </authorList>
    </citation>
    <scope>NUCLEOTIDE SEQUENCE</scope>
    <source>
        <strain evidence="1">Derf</strain>
        <tissue evidence="1">Whole organism</tissue>
    </source>
</reference>
<dbReference type="EMBL" id="ASGP02000002">
    <property type="protein sequence ID" value="KAH9522431.1"/>
    <property type="molecule type" value="Genomic_DNA"/>
</dbReference>
<proteinExistence type="predicted"/>